<evidence type="ECO:0000313" key="3">
    <source>
        <dbReference type="Proteomes" id="UP000324222"/>
    </source>
</evidence>
<keyword evidence="1" id="KW-1133">Transmembrane helix</keyword>
<keyword evidence="1" id="KW-0812">Transmembrane</keyword>
<organism evidence="2 3">
    <name type="scientific">Portunus trituberculatus</name>
    <name type="common">Swimming crab</name>
    <name type="synonym">Neptunus trituberculatus</name>
    <dbReference type="NCBI Taxonomy" id="210409"/>
    <lineage>
        <taxon>Eukaryota</taxon>
        <taxon>Metazoa</taxon>
        <taxon>Ecdysozoa</taxon>
        <taxon>Arthropoda</taxon>
        <taxon>Crustacea</taxon>
        <taxon>Multicrustacea</taxon>
        <taxon>Malacostraca</taxon>
        <taxon>Eumalacostraca</taxon>
        <taxon>Eucarida</taxon>
        <taxon>Decapoda</taxon>
        <taxon>Pleocyemata</taxon>
        <taxon>Brachyura</taxon>
        <taxon>Eubrachyura</taxon>
        <taxon>Portunoidea</taxon>
        <taxon>Portunidae</taxon>
        <taxon>Portuninae</taxon>
        <taxon>Portunus</taxon>
    </lineage>
</organism>
<name>A0A5B7DFE5_PORTR</name>
<dbReference type="AlphaFoldDB" id="A0A5B7DFE5"/>
<proteinExistence type="predicted"/>
<keyword evidence="1" id="KW-0472">Membrane</keyword>
<reference evidence="2 3" key="1">
    <citation type="submission" date="2019-05" db="EMBL/GenBank/DDBJ databases">
        <title>Another draft genome of Portunus trituberculatus and its Hox gene families provides insights of decapod evolution.</title>
        <authorList>
            <person name="Jeong J.-H."/>
            <person name="Song I."/>
            <person name="Kim S."/>
            <person name="Choi T."/>
            <person name="Kim D."/>
            <person name="Ryu S."/>
            <person name="Kim W."/>
        </authorList>
    </citation>
    <scope>NUCLEOTIDE SEQUENCE [LARGE SCALE GENOMIC DNA]</scope>
    <source>
        <tissue evidence="2">Muscle</tissue>
    </source>
</reference>
<sequence length="185" mass="19928">MKKTSRQEATAIQQTGRKHCTTRSLTLSTRVDTSGFIAGLPSVLLILAVVLTIAHKAHSNAPPILALEGSIGAGRALHWFSYCQGCFKAEMSNKPADITEETLTAVKLIGHVGAVKLPITAPGGGQAAVTITKEKARRAGATLTLTLSTEQHKAVQSMQNTGHMWYRNTRIQVGFFERGRKHVSI</sequence>
<evidence type="ECO:0000256" key="1">
    <source>
        <dbReference type="SAM" id="Phobius"/>
    </source>
</evidence>
<keyword evidence="3" id="KW-1185">Reference proteome</keyword>
<gene>
    <name evidence="2" type="ORF">E2C01_012968</name>
</gene>
<protein>
    <submittedName>
        <fullName evidence="2">Uncharacterized protein</fullName>
    </submittedName>
</protein>
<comment type="caution">
    <text evidence="2">The sequence shown here is derived from an EMBL/GenBank/DDBJ whole genome shotgun (WGS) entry which is preliminary data.</text>
</comment>
<evidence type="ECO:0000313" key="2">
    <source>
        <dbReference type="EMBL" id="MPC20038.1"/>
    </source>
</evidence>
<dbReference type="Proteomes" id="UP000324222">
    <property type="component" value="Unassembled WGS sequence"/>
</dbReference>
<accession>A0A5B7DFE5</accession>
<dbReference type="EMBL" id="VSRR010000827">
    <property type="protein sequence ID" value="MPC20038.1"/>
    <property type="molecule type" value="Genomic_DNA"/>
</dbReference>
<feature type="transmembrane region" description="Helical" evidence="1">
    <location>
        <begin position="35"/>
        <end position="54"/>
    </location>
</feature>